<dbReference type="InterPro" id="IPR001451">
    <property type="entry name" value="Hexapep"/>
</dbReference>
<reference evidence="1 2" key="1">
    <citation type="submission" date="2018-08" db="EMBL/GenBank/DDBJ databases">
        <title>Recombination of ecologically and evolutionarily significant loci maintains genetic cohesion in the Pseudomonas syringae species complex.</title>
        <authorList>
            <person name="Dillon M."/>
            <person name="Thakur S."/>
            <person name="Almeida R.N.D."/>
            <person name="Weir B.S."/>
            <person name="Guttman D.S."/>
        </authorList>
    </citation>
    <scope>NUCLEOTIDE SEQUENCE [LARGE SCALE GENOMIC DNA]</scope>
    <source>
        <strain evidence="1 2">ICMP 9749</strain>
    </source>
</reference>
<dbReference type="PANTHER" id="PTHR13061:SF29">
    <property type="entry name" value="GAMMA CARBONIC ANHYDRASE-LIKE 1, MITOCHONDRIAL-RELATED"/>
    <property type="match status" value="1"/>
</dbReference>
<dbReference type="SUPFAM" id="SSF51161">
    <property type="entry name" value="Trimeric LpxA-like enzymes"/>
    <property type="match status" value="1"/>
</dbReference>
<dbReference type="InterPro" id="IPR011004">
    <property type="entry name" value="Trimer_LpxA-like_sf"/>
</dbReference>
<name>A0A3M5TVM8_9PSED</name>
<dbReference type="PANTHER" id="PTHR13061">
    <property type="entry name" value="DYNACTIN SUBUNIT P25"/>
    <property type="match status" value="1"/>
</dbReference>
<organism evidence="1 2">
    <name type="scientific">Pseudomonas avellanae</name>
    <dbReference type="NCBI Taxonomy" id="46257"/>
    <lineage>
        <taxon>Bacteria</taxon>
        <taxon>Pseudomonadati</taxon>
        <taxon>Pseudomonadota</taxon>
        <taxon>Gammaproteobacteria</taxon>
        <taxon>Pseudomonadales</taxon>
        <taxon>Pseudomonadaceae</taxon>
        <taxon>Pseudomonas</taxon>
    </lineage>
</organism>
<evidence type="ECO:0000313" key="1">
    <source>
        <dbReference type="EMBL" id="RMU37652.1"/>
    </source>
</evidence>
<dbReference type="InterPro" id="IPR050484">
    <property type="entry name" value="Transf_Hexapept/Carb_Anhydrase"/>
</dbReference>
<gene>
    <name evidence="1" type="ORF">ALP32_100012</name>
</gene>
<dbReference type="CDD" id="cd04645">
    <property type="entry name" value="LbH_gamma_CA_like"/>
    <property type="match status" value="1"/>
</dbReference>
<dbReference type="Gene3D" id="2.160.10.10">
    <property type="entry name" value="Hexapeptide repeat proteins"/>
    <property type="match status" value="1"/>
</dbReference>
<sequence length="218" mass="23212">MSSWSMYCTTPGSACTIRPSARPTDSSLVHNNSYLRVRSARGGCMKFRLGDSSVQTDPQSWVAPSAVLIGNVKLEAGASVWFNAVLRGDNELIHIGENSNVQDGTVMHTDMGSPLAIGKGVTIGHNAMLHGCSVDDYSLIGINAVILNGARIGKYCIIGANSLIGEGKVIPDGSLVMGSPGKVVRELTDVQKKMLEASAAHYVHNARRYARDLAVQED</sequence>
<dbReference type="EMBL" id="RBTX01000189">
    <property type="protein sequence ID" value="RMU37652.1"/>
    <property type="molecule type" value="Genomic_DNA"/>
</dbReference>
<accession>A0A3M5TVM8</accession>
<dbReference type="Proteomes" id="UP000281514">
    <property type="component" value="Unassembled WGS sequence"/>
</dbReference>
<dbReference type="AlphaFoldDB" id="A0A3M5TVM8"/>
<dbReference type="InterPro" id="IPR047324">
    <property type="entry name" value="LbH_gamma_CA-like"/>
</dbReference>
<protein>
    <submittedName>
        <fullName evidence="1">Gamma carbonic anhydrase-like protein</fullName>
    </submittedName>
</protein>
<evidence type="ECO:0000313" key="2">
    <source>
        <dbReference type="Proteomes" id="UP000281514"/>
    </source>
</evidence>
<proteinExistence type="predicted"/>
<comment type="caution">
    <text evidence="1">The sequence shown here is derived from an EMBL/GenBank/DDBJ whole genome shotgun (WGS) entry which is preliminary data.</text>
</comment>
<dbReference type="Pfam" id="PF00132">
    <property type="entry name" value="Hexapep"/>
    <property type="match status" value="1"/>
</dbReference>